<dbReference type="Pfam" id="PF01609">
    <property type="entry name" value="DDE_Tnp_1"/>
    <property type="match status" value="1"/>
</dbReference>
<keyword evidence="1" id="KW-1133">Transmembrane helix</keyword>
<feature type="domain" description="Transposase IS4-like" evidence="2">
    <location>
        <begin position="30"/>
        <end position="112"/>
    </location>
</feature>
<gene>
    <name evidence="3" type="ORF">DFP94_1201</name>
</gene>
<proteinExistence type="predicted"/>
<evidence type="ECO:0000313" key="4">
    <source>
        <dbReference type="Proteomes" id="UP000253090"/>
    </source>
</evidence>
<dbReference type="GO" id="GO:0004803">
    <property type="term" value="F:transposase activity"/>
    <property type="evidence" value="ECO:0007669"/>
    <property type="project" value="InterPro"/>
</dbReference>
<dbReference type="AlphaFoldDB" id="A0A369AWT2"/>
<dbReference type="Proteomes" id="UP000253090">
    <property type="component" value="Unassembled WGS sequence"/>
</dbReference>
<keyword evidence="4" id="KW-1185">Reference proteome</keyword>
<sequence length="167" mass="19485">MVLHEPLPSRRQRPEDSFIEQGVICQLGTGVNRSRLRNRVVKFRDSAGNPITLATSLKRISAEKIAEIYKLRWHIEVFFRWIKQHLKFPALFGTTPNAVYSQLFIALLVYLLLKAFTMRYIRVPAFSDLTFADFTRLLGLHHLPAGWVLLLYQYWLINRPGKDSVKM</sequence>
<organism evidence="3 4">
    <name type="scientific">Fontibacillus phaseoli</name>
    <dbReference type="NCBI Taxonomy" id="1416533"/>
    <lineage>
        <taxon>Bacteria</taxon>
        <taxon>Bacillati</taxon>
        <taxon>Bacillota</taxon>
        <taxon>Bacilli</taxon>
        <taxon>Bacillales</taxon>
        <taxon>Paenibacillaceae</taxon>
        <taxon>Fontibacillus</taxon>
    </lineage>
</organism>
<dbReference type="EMBL" id="QPJW01000020">
    <property type="protein sequence ID" value="RCX13555.1"/>
    <property type="molecule type" value="Genomic_DNA"/>
</dbReference>
<evidence type="ECO:0000259" key="2">
    <source>
        <dbReference type="Pfam" id="PF01609"/>
    </source>
</evidence>
<evidence type="ECO:0000313" key="3">
    <source>
        <dbReference type="EMBL" id="RCX13555.1"/>
    </source>
</evidence>
<dbReference type="InterPro" id="IPR012337">
    <property type="entry name" value="RNaseH-like_sf"/>
</dbReference>
<dbReference type="InterPro" id="IPR002559">
    <property type="entry name" value="Transposase_11"/>
</dbReference>
<feature type="transmembrane region" description="Helical" evidence="1">
    <location>
        <begin position="98"/>
        <end position="116"/>
    </location>
</feature>
<dbReference type="GO" id="GO:0006313">
    <property type="term" value="P:DNA transposition"/>
    <property type="evidence" value="ECO:0007669"/>
    <property type="project" value="InterPro"/>
</dbReference>
<protein>
    <submittedName>
        <fullName evidence="3">DDE family transposase</fullName>
    </submittedName>
</protein>
<keyword evidence="1" id="KW-0472">Membrane</keyword>
<evidence type="ECO:0000256" key="1">
    <source>
        <dbReference type="SAM" id="Phobius"/>
    </source>
</evidence>
<dbReference type="Gene3D" id="3.90.350.10">
    <property type="entry name" value="Transposase Inhibitor Protein From Tn5, Chain A, domain 1"/>
    <property type="match status" value="1"/>
</dbReference>
<dbReference type="GO" id="GO:0003677">
    <property type="term" value="F:DNA binding"/>
    <property type="evidence" value="ECO:0007669"/>
    <property type="project" value="InterPro"/>
</dbReference>
<dbReference type="SUPFAM" id="SSF53098">
    <property type="entry name" value="Ribonuclease H-like"/>
    <property type="match status" value="1"/>
</dbReference>
<dbReference type="PANTHER" id="PTHR33258">
    <property type="entry name" value="TRANSPOSASE INSL FOR INSERTION SEQUENCE ELEMENT IS186A-RELATED"/>
    <property type="match status" value="1"/>
</dbReference>
<reference evidence="3 4" key="1">
    <citation type="submission" date="2018-07" db="EMBL/GenBank/DDBJ databases">
        <title>Genomic Encyclopedia of Type Strains, Phase III (KMG-III): the genomes of soil and plant-associated and newly described type strains.</title>
        <authorList>
            <person name="Whitman W."/>
        </authorList>
    </citation>
    <scope>NUCLEOTIDE SEQUENCE [LARGE SCALE GENOMIC DNA]</scope>
    <source>
        <strain evidence="3 4">CECT 8333</strain>
    </source>
</reference>
<keyword evidence="1" id="KW-0812">Transmembrane</keyword>
<feature type="transmembrane region" description="Helical" evidence="1">
    <location>
        <begin position="137"/>
        <end position="157"/>
    </location>
</feature>
<comment type="caution">
    <text evidence="3">The sequence shown here is derived from an EMBL/GenBank/DDBJ whole genome shotgun (WGS) entry which is preliminary data.</text>
</comment>
<accession>A0A369AWT2</accession>
<dbReference type="PANTHER" id="PTHR33258:SF1">
    <property type="entry name" value="TRANSPOSASE INSL FOR INSERTION SEQUENCE ELEMENT IS186A-RELATED"/>
    <property type="match status" value="1"/>
</dbReference>
<name>A0A369AWT2_9BACL</name>